<name>A0ABN8S3I1_9CNID</name>
<gene>
    <name evidence="1" type="ORF">PLOB_00034547</name>
</gene>
<organism evidence="1 2">
    <name type="scientific">Porites lobata</name>
    <dbReference type="NCBI Taxonomy" id="104759"/>
    <lineage>
        <taxon>Eukaryota</taxon>
        <taxon>Metazoa</taxon>
        <taxon>Cnidaria</taxon>
        <taxon>Anthozoa</taxon>
        <taxon>Hexacorallia</taxon>
        <taxon>Scleractinia</taxon>
        <taxon>Fungiina</taxon>
        <taxon>Poritidae</taxon>
        <taxon>Porites</taxon>
    </lineage>
</organism>
<sequence>MASVSVYRSYAKCVLGTKTLTLPTQDNGEKSRPLFKSLKIQNIFESSTYLTAVDLHSYQDSSIRK</sequence>
<proteinExistence type="predicted"/>
<evidence type="ECO:0000313" key="1">
    <source>
        <dbReference type="EMBL" id="CAH3186277.1"/>
    </source>
</evidence>
<protein>
    <submittedName>
        <fullName evidence="1">Uncharacterized protein</fullName>
    </submittedName>
</protein>
<reference evidence="1 2" key="1">
    <citation type="submission" date="2022-05" db="EMBL/GenBank/DDBJ databases">
        <authorList>
            <consortium name="Genoscope - CEA"/>
            <person name="William W."/>
        </authorList>
    </citation>
    <scope>NUCLEOTIDE SEQUENCE [LARGE SCALE GENOMIC DNA]</scope>
</reference>
<comment type="caution">
    <text evidence="1">The sequence shown here is derived from an EMBL/GenBank/DDBJ whole genome shotgun (WGS) entry which is preliminary data.</text>
</comment>
<keyword evidence="2" id="KW-1185">Reference proteome</keyword>
<dbReference type="EMBL" id="CALNXK010000472">
    <property type="protein sequence ID" value="CAH3186277.1"/>
    <property type="molecule type" value="Genomic_DNA"/>
</dbReference>
<accession>A0ABN8S3I1</accession>
<evidence type="ECO:0000313" key="2">
    <source>
        <dbReference type="Proteomes" id="UP001159405"/>
    </source>
</evidence>
<dbReference type="Proteomes" id="UP001159405">
    <property type="component" value="Unassembled WGS sequence"/>
</dbReference>